<keyword evidence="7" id="KW-0004">4Fe-4S</keyword>
<keyword evidence="14" id="KW-0326">Glycosidase</keyword>
<dbReference type="SUPFAM" id="SSF48150">
    <property type="entry name" value="DNA-glycosylase"/>
    <property type="match status" value="1"/>
</dbReference>
<dbReference type="GO" id="GO:0051539">
    <property type="term" value="F:4 iron, 4 sulfur cluster binding"/>
    <property type="evidence" value="ECO:0007669"/>
    <property type="project" value="UniProtKB-KW"/>
</dbReference>
<dbReference type="AlphaFoldDB" id="X0PRG1"/>
<sequence length="365" mass="40929">MNPNDVAAFQTTFLTWYDTNKRDLPWRQNHDPYLVWLSEVMLQQTQVQTVLPYFQRFTQALPNLTALAQVDETQLLKLWEGLGYYSRARNLKKAAQQLLADYDGQFPTTAAELENIIGIGPYTAGAIASIAFQQVVPAVDGNAYRVFSRLLADDFDISQSKARPHFAQVIQPLLPPQRPGDFNQAVMDLGASICTTKDPACLLCPIQAYCTSYQTGTQLDFPVKTKKIRQKKVQLIALVIQNAQGAYLLQQRPEQGLLGGLTTLPLVDLSDLDVTEQTLPQALQTYFAHNYNLALTQVQDLKLKPVVHVFTHLHWTIHLFGAKLGDPQADVAYFPGYFVPKARLGDQAQATLQKKLLKRADLSKK</sequence>
<keyword evidence="12" id="KW-0411">Iron-sulfur</keyword>
<dbReference type="SMART" id="SM00478">
    <property type="entry name" value="ENDO3c"/>
    <property type="match status" value="1"/>
</dbReference>
<evidence type="ECO:0000256" key="3">
    <source>
        <dbReference type="ARBA" id="ARBA00002933"/>
    </source>
</evidence>
<evidence type="ECO:0000256" key="4">
    <source>
        <dbReference type="ARBA" id="ARBA00008343"/>
    </source>
</evidence>
<protein>
    <recommendedName>
        <fullName evidence="6">Adenine DNA glycosylase</fullName>
        <ecNumber evidence="5">3.2.2.31</ecNumber>
    </recommendedName>
</protein>
<dbReference type="PATRIC" id="fig|1423734.3.peg.767"/>
<dbReference type="CDD" id="cd00056">
    <property type="entry name" value="ENDO3c"/>
    <property type="match status" value="1"/>
</dbReference>
<dbReference type="Gene3D" id="3.90.79.10">
    <property type="entry name" value="Nucleoside Triphosphate Pyrophosphohydrolase"/>
    <property type="match status" value="1"/>
</dbReference>
<dbReference type="EMBL" id="AZGA01000078">
    <property type="protein sequence ID" value="KRM31464.1"/>
    <property type="molecule type" value="Genomic_DNA"/>
</dbReference>
<dbReference type="InterPro" id="IPR005760">
    <property type="entry name" value="A/G_AdeGlyc_MutY"/>
</dbReference>
<dbReference type="eggNOG" id="COG1194">
    <property type="taxonomic scope" value="Bacteria"/>
</dbReference>
<dbReference type="RefSeq" id="WP_035453510.1">
    <property type="nucleotide sequence ID" value="NZ_AZGA01000078.1"/>
</dbReference>
<dbReference type="STRING" id="1423734.FC83_GL000760"/>
<evidence type="ECO:0000256" key="14">
    <source>
        <dbReference type="ARBA" id="ARBA00023295"/>
    </source>
</evidence>
<dbReference type="NCBIfam" id="TIGR01084">
    <property type="entry name" value="mutY"/>
    <property type="match status" value="1"/>
</dbReference>
<comment type="caution">
    <text evidence="16">The sequence shown here is derived from an EMBL/GenBank/DDBJ whole genome shotgun (WGS) entry which is preliminary data.</text>
</comment>
<dbReference type="GO" id="GO:0006298">
    <property type="term" value="P:mismatch repair"/>
    <property type="evidence" value="ECO:0007669"/>
    <property type="project" value="TreeGrafter"/>
</dbReference>
<evidence type="ECO:0000256" key="2">
    <source>
        <dbReference type="ARBA" id="ARBA00001966"/>
    </source>
</evidence>
<dbReference type="FunFam" id="1.10.340.30:FF:000002">
    <property type="entry name" value="Adenine DNA glycosylase"/>
    <property type="match status" value="1"/>
</dbReference>
<dbReference type="Pfam" id="PF00730">
    <property type="entry name" value="HhH-GPD"/>
    <property type="match status" value="1"/>
</dbReference>
<accession>X0PRG1</accession>
<comment type="function">
    <text evidence="3">Adenine glycosylase active on G-A mispairs. MutY also corrects error-prone DNA synthesis past GO lesions which are due to the oxidatively damaged form of guanine: 7,8-dihydro-8-oxoguanine (8-oxo-dGTP).</text>
</comment>
<gene>
    <name evidence="16" type="ORF">FC83_GL000760</name>
</gene>
<evidence type="ECO:0000256" key="8">
    <source>
        <dbReference type="ARBA" id="ARBA00022723"/>
    </source>
</evidence>
<dbReference type="InterPro" id="IPR000445">
    <property type="entry name" value="HhH_motif"/>
</dbReference>
<proteinExistence type="inferred from homology"/>
<evidence type="ECO:0000256" key="1">
    <source>
        <dbReference type="ARBA" id="ARBA00000843"/>
    </source>
</evidence>
<evidence type="ECO:0000313" key="16">
    <source>
        <dbReference type="EMBL" id="KRM31464.1"/>
    </source>
</evidence>
<reference evidence="16 17" key="1">
    <citation type="journal article" date="2015" name="Genome Announc.">
        <title>Expanding the biotechnology potential of lactobacilli through comparative genomics of 213 strains and associated genera.</title>
        <authorList>
            <person name="Sun Z."/>
            <person name="Harris H.M."/>
            <person name="McCann A."/>
            <person name="Guo C."/>
            <person name="Argimon S."/>
            <person name="Zhang W."/>
            <person name="Yang X."/>
            <person name="Jeffery I.B."/>
            <person name="Cooney J.C."/>
            <person name="Kagawa T.F."/>
            <person name="Liu W."/>
            <person name="Song Y."/>
            <person name="Salvetti E."/>
            <person name="Wrobel A."/>
            <person name="Rasinkangas P."/>
            <person name="Parkhill J."/>
            <person name="Rea M.C."/>
            <person name="O'Sullivan O."/>
            <person name="Ritari J."/>
            <person name="Douillard F.P."/>
            <person name="Paul Ross R."/>
            <person name="Yang R."/>
            <person name="Briner A.E."/>
            <person name="Felis G.E."/>
            <person name="de Vos W.M."/>
            <person name="Barrangou R."/>
            <person name="Klaenhammer T.R."/>
            <person name="Caufield P.W."/>
            <person name="Cui Y."/>
            <person name="Zhang H."/>
            <person name="O'Toole P.W."/>
        </authorList>
    </citation>
    <scope>NUCLEOTIDE SEQUENCE [LARGE SCALE GENOMIC DNA]</scope>
    <source>
        <strain evidence="16 17">DSM 18527</strain>
    </source>
</reference>
<comment type="similarity">
    <text evidence="4">Belongs to the Nth/MutY family.</text>
</comment>
<comment type="catalytic activity">
    <reaction evidence="1">
        <text>Hydrolyzes free adenine bases from 7,8-dihydro-8-oxoguanine:adenine mismatched double-stranded DNA, leaving an apurinic site.</text>
        <dbReference type="EC" id="3.2.2.31"/>
    </reaction>
</comment>
<dbReference type="EC" id="3.2.2.31" evidence="5"/>
<dbReference type="GO" id="GO:0035485">
    <property type="term" value="F:adenine/guanine mispair binding"/>
    <property type="evidence" value="ECO:0007669"/>
    <property type="project" value="TreeGrafter"/>
</dbReference>
<dbReference type="InterPro" id="IPR029119">
    <property type="entry name" value="MutY_C"/>
</dbReference>
<dbReference type="InterPro" id="IPR011257">
    <property type="entry name" value="DNA_glycosylase"/>
</dbReference>
<evidence type="ECO:0000256" key="5">
    <source>
        <dbReference type="ARBA" id="ARBA00012045"/>
    </source>
</evidence>
<evidence type="ECO:0000256" key="12">
    <source>
        <dbReference type="ARBA" id="ARBA00023014"/>
    </source>
</evidence>
<feature type="domain" description="HhH-GPD" evidence="15">
    <location>
        <begin position="41"/>
        <end position="192"/>
    </location>
</feature>
<keyword evidence="17" id="KW-1185">Reference proteome</keyword>
<dbReference type="Proteomes" id="UP000051236">
    <property type="component" value="Unassembled WGS sequence"/>
</dbReference>
<keyword evidence="8" id="KW-0479">Metal-binding</keyword>
<dbReference type="SUPFAM" id="SSF55811">
    <property type="entry name" value="Nudix"/>
    <property type="match status" value="1"/>
</dbReference>
<evidence type="ECO:0000256" key="9">
    <source>
        <dbReference type="ARBA" id="ARBA00022763"/>
    </source>
</evidence>
<evidence type="ECO:0000256" key="10">
    <source>
        <dbReference type="ARBA" id="ARBA00022801"/>
    </source>
</evidence>
<dbReference type="InterPro" id="IPR003265">
    <property type="entry name" value="HhH-GPD_domain"/>
</dbReference>
<dbReference type="Pfam" id="PF14815">
    <property type="entry name" value="NUDIX_4"/>
    <property type="match status" value="1"/>
</dbReference>
<dbReference type="InterPro" id="IPR023170">
    <property type="entry name" value="HhH_base_excis_C"/>
</dbReference>
<evidence type="ECO:0000313" key="17">
    <source>
        <dbReference type="Proteomes" id="UP000051236"/>
    </source>
</evidence>
<evidence type="ECO:0000256" key="13">
    <source>
        <dbReference type="ARBA" id="ARBA00023204"/>
    </source>
</evidence>
<evidence type="ECO:0000256" key="11">
    <source>
        <dbReference type="ARBA" id="ARBA00023004"/>
    </source>
</evidence>
<dbReference type="GO" id="GO:0000701">
    <property type="term" value="F:purine-specific mismatch base pair DNA N-glycosylase activity"/>
    <property type="evidence" value="ECO:0007669"/>
    <property type="project" value="UniProtKB-EC"/>
</dbReference>
<comment type="cofactor">
    <cofactor evidence="2">
        <name>[4Fe-4S] cluster</name>
        <dbReference type="ChEBI" id="CHEBI:49883"/>
    </cofactor>
</comment>
<dbReference type="InterPro" id="IPR015797">
    <property type="entry name" value="NUDIX_hydrolase-like_dom_sf"/>
</dbReference>
<keyword evidence="10" id="KW-0378">Hydrolase</keyword>
<dbReference type="PANTHER" id="PTHR42944:SF1">
    <property type="entry name" value="ADENINE DNA GLYCOSYLASE"/>
    <property type="match status" value="1"/>
</dbReference>
<dbReference type="Pfam" id="PF00633">
    <property type="entry name" value="HHH"/>
    <property type="match status" value="1"/>
</dbReference>
<keyword evidence="9" id="KW-0227">DNA damage</keyword>
<organism evidence="16 17">
    <name type="scientific">Agrilactobacillus composti DSM 18527 = JCM 14202</name>
    <dbReference type="NCBI Taxonomy" id="1423734"/>
    <lineage>
        <taxon>Bacteria</taxon>
        <taxon>Bacillati</taxon>
        <taxon>Bacillota</taxon>
        <taxon>Bacilli</taxon>
        <taxon>Lactobacillales</taxon>
        <taxon>Lactobacillaceae</taxon>
        <taxon>Agrilactobacillus</taxon>
    </lineage>
</organism>
<dbReference type="GO" id="GO:0034039">
    <property type="term" value="F:8-oxo-7,8-dihydroguanine DNA N-glycosylase activity"/>
    <property type="evidence" value="ECO:0007669"/>
    <property type="project" value="TreeGrafter"/>
</dbReference>
<dbReference type="OrthoDB" id="9802365at2"/>
<dbReference type="GO" id="GO:0032357">
    <property type="term" value="F:oxidized purine DNA binding"/>
    <property type="evidence" value="ECO:0007669"/>
    <property type="project" value="TreeGrafter"/>
</dbReference>
<name>X0PRG1_9LACO</name>
<dbReference type="GO" id="GO:0006284">
    <property type="term" value="P:base-excision repair"/>
    <property type="evidence" value="ECO:0007669"/>
    <property type="project" value="InterPro"/>
</dbReference>
<evidence type="ECO:0000259" key="15">
    <source>
        <dbReference type="SMART" id="SM00478"/>
    </source>
</evidence>
<dbReference type="Gene3D" id="1.10.340.30">
    <property type="entry name" value="Hypothetical protein, domain 2"/>
    <property type="match status" value="1"/>
</dbReference>
<dbReference type="InterPro" id="IPR044298">
    <property type="entry name" value="MIG/MutY"/>
</dbReference>
<dbReference type="PANTHER" id="PTHR42944">
    <property type="entry name" value="ADENINE DNA GLYCOSYLASE"/>
    <property type="match status" value="1"/>
</dbReference>
<evidence type="ECO:0000256" key="6">
    <source>
        <dbReference type="ARBA" id="ARBA00022023"/>
    </source>
</evidence>
<keyword evidence="13" id="KW-0234">DNA repair</keyword>
<dbReference type="GO" id="GO:0046872">
    <property type="term" value="F:metal ion binding"/>
    <property type="evidence" value="ECO:0007669"/>
    <property type="project" value="UniProtKB-KW"/>
</dbReference>
<keyword evidence="11" id="KW-0408">Iron</keyword>
<dbReference type="Gene3D" id="1.10.1670.10">
    <property type="entry name" value="Helix-hairpin-Helix base-excision DNA repair enzymes (C-terminal)"/>
    <property type="match status" value="1"/>
</dbReference>
<evidence type="ECO:0000256" key="7">
    <source>
        <dbReference type="ARBA" id="ARBA00022485"/>
    </source>
</evidence>